<dbReference type="GO" id="GO:0004175">
    <property type="term" value="F:endopeptidase activity"/>
    <property type="evidence" value="ECO:0007669"/>
    <property type="project" value="UniProtKB-ARBA"/>
</dbReference>
<dbReference type="Proteomes" id="UP001139344">
    <property type="component" value="Unassembled WGS sequence"/>
</dbReference>
<dbReference type="PANTHER" id="PTHR35797:SF1">
    <property type="entry name" value="PROTEASE"/>
    <property type="match status" value="1"/>
</dbReference>
<feature type="domain" description="CAAX prenyl protease 2/Lysostaphin resistance protein A-like" evidence="2">
    <location>
        <begin position="132"/>
        <end position="229"/>
    </location>
</feature>
<dbReference type="EMBL" id="JAJSON010000009">
    <property type="protein sequence ID" value="MCG9970582.1"/>
    <property type="molecule type" value="Genomic_DNA"/>
</dbReference>
<dbReference type="GO" id="GO:0080120">
    <property type="term" value="P:CAAX-box protein maturation"/>
    <property type="evidence" value="ECO:0007669"/>
    <property type="project" value="UniProtKB-ARBA"/>
</dbReference>
<evidence type="ECO:0000313" key="4">
    <source>
        <dbReference type="Proteomes" id="UP001139344"/>
    </source>
</evidence>
<gene>
    <name evidence="3" type="ORF">LU635_02945</name>
</gene>
<name>A0A9X1UUG9_9FLAO</name>
<dbReference type="InterPro" id="IPR003675">
    <property type="entry name" value="Rce1/LyrA-like_dom"/>
</dbReference>
<feature type="transmembrane region" description="Helical" evidence="1">
    <location>
        <begin position="217"/>
        <end position="234"/>
    </location>
</feature>
<dbReference type="AlphaFoldDB" id="A0A9X1UUG9"/>
<dbReference type="PANTHER" id="PTHR35797">
    <property type="entry name" value="PROTEASE-RELATED"/>
    <property type="match status" value="1"/>
</dbReference>
<feature type="transmembrane region" description="Helical" evidence="1">
    <location>
        <begin position="164"/>
        <end position="186"/>
    </location>
</feature>
<keyword evidence="1" id="KW-1133">Transmembrane helix</keyword>
<keyword evidence="3" id="KW-0645">Protease</keyword>
<evidence type="ECO:0000259" key="2">
    <source>
        <dbReference type="Pfam" id="PF02517"/>
    </source>
</evidence>
<keyword evidence="1" id="KW-0472">Membrane</keyword>
<comment type="caution">
    <text evidence="3">The sequence shown here is derived from an EMBL/GenBank/DDBJ whole genome shotgun (WGS) entry which is preliminary data.</text>
</comment>
<feature type="transmembrane region" description="Helical" evidence="1">
    <location>
        <begin position="133"/>
        <end position="152"/>
    </location>
</feature>
<reference evidence="3" key="1">
    <citation type="submission" date="2021-12" db="EMBL/GenBank/DDBJ databases">
        <title>Description of Gramella crocea sp. nov., a new bacterium isolated from activated sludge.</title>
        <authorList>
            <person name="Zhang X."/>
        </authorList>
    </citation>
    <scope>NUCLEOTIDE SEQUENCE</scope>
    <source>
        <strain evidence="3">YB25</strain>
    </source>
</reference>
<feature type="transmembrane region" description="Helical" evidence="1">
    <location>
        <begin position="192"/>
        <end position="210"/>
    </location>
</feature>
<feature type="transmembrane region" description="Helical" evidence="1">
    <location>
        <begin position="246"/>
        <end position="267"/>
    </location>
</feature>
<keyword evidence="4" id="KW-1185">Reference proteome</keyword>
<accession>A0A9X1UUG9</accession>
<dbReference type="Pfam" id="PF02517">
    <property type="entry name" value="Rce1-like"/>
    <property type="match status" value="1"/>
</dbReference>
<evidence type="ECO:0000313" key="3">
    <source>
        <dbReference type="EMBL" id="MCG9970582.1"/>
    </source>
</evidence>
<protein>
    <submittedName>
        <fullName evidence="3">CPBP family intramembrane metalloprotease</fullName>
    </submittedName>
</protein>
<feature type="transmembrane region" description="Helical" evidence="1">
    <location>
        <begin position="20"/>
        <end position="44"/>
    </location>
</feature>
<keyword evidence="1" id="KW-0812">Transmembrane</keyword>
<keyword evidence="3" id="KW-0378">Hydrolase</keyword>
<feature type="transmembrane region" description="Helical" evidence="1">
    <location>
        <begin position="56"/>
        <end position="76"/>
    </location>
</feature>
<dbReference type="RefSeq" id="WP_240096017.1">
    <property type="nucleotide sequence ID" value="NZ_JAJSON010000009.1"/>
</dbReference>
<evidence type="ECO:0000256" key="1">
    <source>
        <dbReference type="SAM" id="Phobius"/>
    </source>
</evidence>
<sequence>MELTEEHSKSQKRVEILKKYPILSFIIIAFILTYGLGIPFNMWVSQNLNIPNPFDIYLSRLITVISPGISAVILMWSNKEKIELKRFFPKSESIHFYFLIPFLTLIISIISLISGGTSADLITTIVLKNWEQLFFHLILQILIIGIGEELGWRGWLLPNLNKKYTLIKAIFLVLIIWTLWHFPILYQKSEILLPWLLIITGATVILTWIWKNFGNNILLFAVVHGSINYPQFFWDNQTNNIDSQLILNGWTISGYIYFTIGIIALISMHKVFKTKYKTNTVGNNG</sequence>
<keyword evidence="3" id="KW-0482">Metalloprotease</keyword>
<organism evidence="3 4">
    <name type="scientific">Christiangramia crocea</name>
    <dbReference type="NCBI Taxonomy" id="2904124"/>
    <lineage>
        <taxon>Bacteria</taxon>
        <taxon>Pseudomonadati</taxon>
        <taxon>Bacteroidota</taxon>
        <taxon>Flavobacteriia</taxon>
        <taxon>Flavobacteriales</taxon>
        <taxon>Flavobacteriaceae</taxon>
        <taxon>Christiangramia</taxon>
    </lineage>
</organism>
<proteinExistence type="predicted"/>
<dbReference type="GO" id="GO:0008237">
    <property type="term" value="F:metallopeptidase activity"/>
    <property type="evidence" value="ECO:0007669"/>
    <property type="project" value="UniProtKB-KW"/>
</dbReference>
<feature type="transmembrane region" description="Helical" evidence="1">
    <location>
        <begin position="96"/>
        <end position="113"/>
    </location>
</feature>
<dbReference type="InterPro" id="IPR042150">
    <property type="entry name" value="MmRce1-like"/>
</dbReference>